<evidence type="ECO:0000313" key="2">
    <source>
        <dbReference type="EMBL" id="KRZ30084.1"/>
    </source>
</evidence>
<evidence type="ECO:0000256" key="1">
    <source>
        <dbReference type="SAM" id="Phobius"/>
    </source>
</evidence>
<feature type="transmembrane region" description="Helical" evidence="1">
    <location>
        <begin position="62"/>
        <end position="80"/>
    </location>
</feature>
<dbReference type="Proteomes" id="UP000054805">
    <property type="component" value="Unassembled WGS sequence"/>
</dbReference>
<keyword evidence="1" id="KW-1133">Transmembrane helix</keyword>
<evidence type="ECO:0000313" key="3">
    <source>
        <dbReference type="Proteomes" id="UP000054805"/>
    </source>
</evidence>
<keyword evidence="3" id="KW-1185">Reference proteome</keyword>
<organism evidence="2 3">
    <name type="scientific">Trichinella pseudospiralis</name>
    <name type="common">Parasitic roundworm</name>
    <dbReference type="NCBI Taxonomy" id="6337"/>
    <lineage>
        <taxon>Eukaryota</taxon>
        <taxon>Metazoa</taxon>
        <taxon>Ecdysozoa</taxon>
        <taxon>Nematoda</taxon>
        <taxon>Enoplea</taxon>
        <taxon>Dorylaimia</taxon>
        <taxon>Trichinellida</taxon>
        <taxon>Trichinellidae</taxon>
        <taxon>Trichinella</taxon>
    </lineage>
</organism>
<gene>
    <name evidence="2" type="ORF">T4B_10285</name>
</gene>
<proteinExistence type="predicted"/>
<accession>A0A0V1J545</accession>
<dbReference type="AlphaFoldDB" id="A0A0V1J545"/>
<sequence>MQSKLTNQINFETTNALPSTVVVAVENIDMSMFKQPMYSECRKAGGSNSNCLPCSRRSLQSVMLLLLLLLVMVVVLFALFQEEANKPTATLDVNHSS</sequence>
<dbReference type="EMBL" id="JYDS01000038">
    <property type="protein sequence ID" value="KRZ30084.1"/>
    <property type="molecule type" value="Genomic_DNA"/>
</dbReference>
<protein>
    <recommendedName>
        <fullName evidence="4">Transmembrane protein</fullName>
    </recommendedName>
</protein>
<keyword evidence="1" id="KW-0472">Membrane</keyword>
<reference evidence="2 3" key="1">
    <citation type="submission" date="2015-01" db="EMBL/GenBank/DDBJ databases">
        <title>Evolution of Trichinella species and genotypes.</title>
        <authorList>
            <person name="Korhonen P.K."/>
            <person name="Edoardo P."/>
            <person name="Giuseppe L.R."/>
            <person name="Gasser R.B."/>
        </authorList>
    </citation>
    <scope>NUCLEOTIDE SEQUENCE [LARGE SCALE GENOMIC DNA]</scope>
    <source>
        <strain evidence="2">ISS588</strain>
    </source>
</reference>
<keyword evidence="1" id="KW-0812">Transmembrane</keyword>
<evidence type="ECO:0008006" key="4">
    <source>
        <dbReference type="Google" id="ProtNLM"/>
    </source>
</evidence>
<name>A0A0V1J545_TRIPS</name>
<comment type="caution">
    <text evidence="2">The sequence shown here is derived from an EMBL/GenBank/DDBJ whole genome shotgun (WGS) entry which is preliminary data.</text>
</comment>